<dbReference type="Proteomes" id="UP000441717">
    <property type="component" value="Unassembled WGS sequence"/>
</dbReference>
<dbReference type="EMBL" id="WHYR01000024">
    <property type="protein sequence ID" value="MQL52571.1"/>
    <property type="molecule type" value="Genomic_DNA"/>
</dbReference>
<organism evidence="2 3">
    <name type="scientific">Desulfofundulus thermobenzoicus</name>
    <dbReference type="NCBI Taxonomy" id="29376"/>
    <lineage>
        <taxon>Bacteria</taxon>
        <taxon>Bacillati</taxon>
        <taxon>Bacillota</taxon>
        <taxon>Clostridia</taxon>
        <taxon>Eubacteriales</taxon>
        <taxon>Peptococcaceae</taxon>
        <taxon>Desulfofundulus</taxon>
    </lineage>
</organism>
<accession>A0A6N7IRM7</accession>
<dbReference type="OrthoDB" id="9784013at2"/>
<evidence type="ECO:0000313" key="2">
    <source>
        <dbReference type="EMBL" id="MQL52571.1"/>
    </source>
</evidence>
<dbReference type="AlphaFoldDB" id="A0A6N7IRM7"/>
<name>A0A6N7IRM7_9FIRM</name>
<dbReference type="SUPFAM" id="SSF51569">
    <property type="entry name" value="Aldolase"/>
    <property type="match status" value="1"/>
</dbReference>
<protein>
    <submittedName>
        <fullName evidence="2">Uncharacterized protein</fullName>
    </submittedName>
</protein>
<reference evidence="2 3" key="1">
    <citation type="submission" date="2019-10" db="EMBL/GenBank/DDBJ databases">
        <title>Comparative genomics of sulfur disproportionating microorganisms.</title>
        <authorList>
            <person name="Ward L.M."/>
            <person name="Bertran E."/>
            <person name="Johnston D."/>
        </authorList>
    </citation>
    <scope>NUCLEOTIDE SEQUENCE [LARGE SCALE GENOMIC DNA]</scope>
    <source>
        <strain evidence="2 3">DSM 14055</strain>
    </source>
</reference>
<evidence type="ECO:0000256" key="1">
    <source>
        <dbReference type="SAM" id="MobiDB-lite"/>
    </source>
</evidence>
<dbReference type="RefSeq" id="WP_152946820.1">
    <property type="nucleotide sequence ID" value="NZ_WHYR01000024.1"/>
</dbReference>
<evidence type="ECO:0000313" key="3">
    <source>
        <dbReference type="Proteomes" id="UP000441717"/>
    </source>
</evidence>
<dbReference type="InterPro" id="IPR013785">
    <property type="entry name" value="Aldolase_TIM"/>
</dbReference>
<dbReference type="Gene3D" id="3.20.20.70">
    <property type="entry name" value="Aldolase class I"/>
    <property type="match status" value="1"/>
</dbReference>
<keyword evidence="3" id="KW-1185">Reference proteome</keyword>
<comment type="caution">
    <text evidence="2">The sequence shown here is derived from an EMBL/GenBank/DDBJ whole genome shotgun (WGS) entry which is preliminary data.</text>
</comment>
<proteinExistence type="predicted"/>
<feature type="region of interest" description="Disordered" evidence="1">
    <location>
        <begin position="44"/>
        <end position="67"/>
    </location>
</feature>
<sequence length="67" mass="7729">MLWPEEILIREVGPRDGLQNEARLIPAEQKIVFNEKLVQAGLKLTGTGKGNWPPPGEFRHKYRDRFS</sequence>
<gene>
    <name evidence="2" type="ORF">GFC01_09915</name>
</gene>